<feature type="domain" description="Ig-like" evidence="4">
    <location>
        <begin position="295"/>
        <end position="365"/>
    </location>
</feature>
<evidence type="ECO:0000256" key="2">
    <source>
        <dbReference type="ARBA" id="ARBA00023157"/>
    </source>
</evidence>
<proteinExistence type="predicted"/>
<dbReference type="FunFam" id="2.60.40.10:FF:000049">
    <property type="entry name" value="Leukocyte immunoglobulin-like receptor subfamily B member 1"/>
    <property type="match status" value="4"/>
</dbReference>
<dbReference type="InterPro" id="IPR036179">
    <property type="entry name" value="Ig-like_dom_sf"/>
</dbReference>
<dbReference type="SUPFAM" id="SSF48726">
    <property type="entry name" value="Immunoglobulin"/>
    <property type="match status" value="4"/>
</dbReference>
<keyword evidence="2" id="KW-1015">Disulfide bond</keyword>
<dbReference type="PANTHER" id="PTHR11738">
    <property type="entry name" value="MHC CLASS I NK CELL RECEPTOR"/>
    <property type="match status" value="1"/>
</dbReference>
<dbReference type="InterPro" id="IPR003599">
    <property type="entry name" value="Ig_sub"/>
</dbReference>
<keyword evidence="1" id="KW-0732">Signal</keyword>
<organism evidence="5">
    <name type="scientific">Ailuropoda melanoleuca</name>
    <name type="common">Giant panda</name>
    <dbReference type="NCBI Taxonomy" id="9646"/>
    <lineage>
        <taxon>Eukaryota</taxon>
        <taxon>Metazoa</taxon>
        <taxon>Chordata</taxon>
        <taxon>Craniata</taxon>
        <taxon>Vertebrata</taxon>
        <taxon>Euteleostomi</taxon>
        <taxon>Mammalia</taxon>
        <taxon>Eutheria</taxon>
        <taxon>Laurasiatheria</taxon>
        <taxon>Carnivora</taxon>
        <taxon>Caniformia</taxon>
        <taxon>Ursidae</taxon>
        <taxon>Ailuropoda</taxon>
    </lineage>
</organism>
<dbReference type="Gene3D" id="2.60.40.10">
    <property type="entry name" value="Immunoglobulins"/>
    <property type="match status" value="4"/>
</dbReference>
<dbReference type="InterPro" id="IPR013783">
    <property type="entry name" value="Ig-like_fold"/>
</dbReference>
<feature type="non-terminal residue" evidence="5">
    <location>
        <position position="389"/>
    </location>
</feature>
<dbReference type="PROSITE" id="PS50835">
    <property type="entry name" value="IG_LIKE"/>
    <property type="match status" value="2"/>
</dbReference>
<reference evidence="5" key="1">
    <citation type="journal article" date="2010" name="Nature">
        <title>The sequence and de novo assembly of the giant panda genome.</title>
        <authorList>
            <person name="Li R."/>
            <person name="Fan W."/>
            <person name="Tian G."/>
            <person name="Zhu H."/>
            <person name="He L."/>
            <person name="Cai J."/>
            <person name="Huang Q."/>
            <person name="Cai Q."/>
            <person name="Li B."/>
            <person name="Bai Y."/>
            <person name="Zhang Z."/>
            <person name="Zhang Y."/>
            <person name="Wang W."/>
            <person name="Li J."/>
            <person name="Wei F."/>
            <person name="Li H."/>
            <person name="Jian M."/>
            <person name="Li J."/>
            <person name="Zhang Z."/>
            <person name="Nielsen R."/>
            <person name="Li D."/>
            <person name="Gu W."/>
            <person name="Yang Z."/>
            <person name="Xuan Z."/>
            <person name="Ryder O.A."/>
            <person name="Leung F.C."/>
            <person name="Zhou Y."/>
            <person name="Cao J."/>
            <person name="Sun X."/>
            <person name="Fu Y."/>
            <person name="Fang X."/>
            <person name="Guo X."/>
            <person name="Wang B."/>
            <person name="Hou R."/>
            <person name="Shen F."/>
            <person name="Mu B."/>
            <person name="Ni P."/>
            <person name="Lin R."/>
            <person name="Qian W."/>
            <person name="Wang G."/>
            <person name="Yu C."/>
            <person name="Nie W."/>
            <person name="Wang J."/>
            <person name="Wu Z."/>
            <person name="Liang H."/>
            <person name="Min J."/>
            <person name="Wu Q."/>
            <person name="Cheng S."/>
            <person name="Ruan J."/>
            <person name="Wang M."/>
            <person name="Shi Z."/>
            <person name="Wen M."/>
            <person name="Liu B."/>
            <person name="Ren X."/>
            <person name="Zheng H."/>
            <person name="Dong D."/>
            <person name="Cook K."/>
            <person name="Shan G."/>
            <person name="Zhang H."/>
            <person name="Kosiol C."/>
            <person name="Xie X."/>
            <person name="Lu Z."/>
            <person name="Zheng H."/>
            <person name="Li Y."/>
            <person name="Steiner C.C."/>
            <person name="Lam T.T."/>
            <person name="Lin S."/>
            <person name="Zhang Q."/>
            <person name="Li G."/>
            <person name="Tian J."/>
            <person name="Gong T."/>
            <person name="Liu H."/>
            <person name="Zhang D."/>
            <person name="Fang L."/>
            <person name="Ye C."/>
            <person name="Zhang J."/>
            <person name="Hu W."/>
            <person name="Xu A."/>
            <person name="Ren Y."/>
            <person name="Zhang G."/>
            <person name="Bruford M.W."/>
            <person name="Li Q."/>
            <person name="Ma L."/>
            <person name="Guo Y."/>
            <person name="An N."/>
            <person name="Hu Y."/>
            <person name="Zheng Y."/>
            <person name="Shi Y."/>
            <person name="Li Z."/>
            <person name="Liu Q."/>
            <person name="Chen Y."/>
            <person name="Zhao J."/>
            <person name="Qu N."/>
            <person name="Zhao S."/>
            <person name="Tian F."/>
            <person name="Wang X."/>
            <person name="Wang H."/>
            <person name="Xu L."/>
            <person name="Liu X."/>
            <person name="Vinar T."/>
            <person name="Wang Y."/>
            <person name="Lam T.W."/>
            <person name="Yiu S.M."/>
            <person name="Liu S."/>
            <person name="Zhang H."/>
            <person name="Li D."/>
            <person name="Huang Y."/>
            <person name="Wang X."/>
            <person name="Yang G."/>
            <person name="Jiang Z."/>
            <person name="Wang J."/>
            <person name="Qin N."/>
            <person name="Li L."/>
            <person name="Li J."/>
            <person name="Bolund L."/>
            <person name="Kristiansen K."/>
            <person name="Wong G.K."/>
            <person name="Olson M."/>
            <person name="Zhang X."/>
            <person name="Li S."/>
            <person name="Yang H."/>
            <person name="Wang J."/>
            <person name="Wang J."/>
        </authorList>
    </citation>
    <scope>NUCLEOTIDE SEQUENCE [LARGE SCALE GENOMIC DNA]</scope>
</reference>
<accession>D2HYQ3</accession>
<dbReference type="InterPro" id="IPR050412">
    <property type="entry name" value="Ig-like_Receptors_ImmuneReg"/>
</dbReference>
<name>D2HYQ3_AILME</name>
<evidence type="ECO:0000259" key="4">
    <source>
        <dbReference type="PROSITE" id="PS50835"/>
    </source>
</evidence>
<dbReference type="AlphaFoldDB" id="D2HYQ3"/>
<dbReference type="GO" id="GO:0002764">
    <property type="term" value="P:immune response-regulating signaling pathway"/>
    <property type="evidence" value="ECO:0007669"/>
    <property type="project" value="TreeGrafter"/>
</dbReference>
<evidence type="ECO:0000256" key="1">
    <source>
        <dbReference type="ARBA" id="ARBA00022729"/>
    </source>
</evidence>
<dbReference type="EMBL" id="GL193724">
    <property type="protein sequence ID" value="EFB30117.1"/>
    <property type="molecule type" value="Genomic_DNA"/>
</dbReference>
<dbReference type="InParanoid" id="D2HYQ3"/>
<evidence type="ECO:0000256" key="3">
    <source>
        <dbReference type="ARBA" id="ARBA00023319"/>
    </source>
</evidence>
<gene>
    <name evidence="5" type="ORF">PANDA_017881</name>
</gene>
<dbReference type="PANTHER" id="PTHR11738:SF157">
    <property type="entry name" value="T-CELL-INTERACTING, ACTIVATING RECEPTOR ON MYELOID CELLS PROTEIN 1"/>
    <property type="match status" value="1"/>
</dbReference>
<sequence>KPWLEAQPAAVVTPGVNVTLRCQAPQPAWRFALFKSGVITPVLYRDVSMELAEFFLEEVTPAQGGSYRCCYRNPGWNLGVWSHPSDTLELLVTDSLPKPSLTVWPSSVMPPKSNVTLQCQTSTKNVNFALRKGSTFVESMQSQASTAGLAESRLTDLKTSNAGQYTCEYYRRERPHITSQPSDVLLLLVTGDFRKPSLQAHRRGEVTAGENVTLQCQRPDNVFGPVMLGLLKAGAAGPIQVQTPVGKEAVFSLQNVTVSDTGNYSCVYFLMKAPFWASHPSDRLEVRVTGDFCKPSLQAHRRGEVTAGDTVTLQCQRPDNVFGPVMFALLKAGAAGPIQVRTPAGKETDFSLRTVTVSDTGNYSCVYFLMKAPFWASHPSDRLEVRVTG</sequence>
<dbReference type="Pfam" id="PF13895">
    <property type="entry name" value="Ig_2"/>
    <property type="match status" value="4"/>
</dbReference>
<dbReference type="GO" id="GO:0005886">
    <property type="term" value="C:plasma membrane"/>
    <property type="evidence" value="ECO:0007669"/>
    <property type="project" value="TreeGrafter"/>
</dbReference>
<dbReference type="SMART" id="SM00409">
    <property type="entry name" value="IG"/>
    <property type="match status" value="4"/>
</dbReference>
<feature type="domain" description="Ig-like" evidence="4">
    <location>
        <begin position="196"/>
        <end position="266"/>
    </location>
</feature>
<dbReference type="GO" id="GO:0038064">
    <property type="term" value="F:collagen receptor activity"/>
    <property type="evidence" value="ECO:0007669"/>
    <property type="project" value="TreeGrafter"/>
</dbReference>
<keyword evidence="3" id="KW-0393">Immunoglobulin domain</keyword>
<dbReference type="InterPro" id="IPR007110">
    <property type="entry name" value="Ig-like_dom"/>
</dbReference>
<feature type="non-terminal residue" evidence="5">
    <location>
        <position position="1"/>
    </location>
</feature>
<evidence type="ECO:0000313" key="5">
    <source>
        <dbReference type="EMBL" id="EFB30117.1"/>
    </source>
</evidence>
<protein>
    <recommendedName>
        <fullName evidence="4">Ig-like domain-containing protein</fullName>
    </recommendedName>
</protein>